<keyword evidence="1" id="KW-0677">Repeat</keyword>
<feature type="signal peptide" evidence="2">
    <location>
        <begin position="1"/>
        <end position="25"/>
    </location>
</feature>
<dbReference type="Gene3D" id="2.130.10.10">
    <property type="entry name" value="YVTN repeat-like/Quinoprotein amine dehydrogenase"/>
    <property type="match status" value="1"/>
</dbReference>
<feature type="domain" description="Sortilin N-terminal" evidence="3">
    <location>
        <begin position="97"/>
        <end position="216"/>
    </location>
</feature>
<dbReference type="CDD" id="cd15482">
    <property type="entry name" value="Sialidase_non-viral"/>
    <property type="match status" value="1"/>
</dbReference>
<dbReference type="AlphaFoldDB" id="A0A089LRP5"/>
<dbReference type="PROSITE" id="PS51257">
    <property type="entry name" value="PROKAR_LIPOPROTEIN"/>
    <property type="match status" value="1"/>
</dbReference>
<reference evidence="4 5" key="1">
    <citation type="submission" date="2014-08" db="EMBL/GenBank/DDBJ databases">
        <title>Comparative genomics of the Paenibacillus odorifer group.</title>
        <authorList>
            <person name="den Bakker H.C."/>
            <person name="Tsai Y.-C."/>
            <person name="Martin N."/>
            <person name="Korlach J."/>
            <person name="Wiedmann M."/>
        </authorList>
    </citation>
    <scope>NUCLEOTIDE SEQUENCE [LARGE SCALE GENOMIC DNA]</scope>
    <source>
        <strain evidence="4 5">DSM 14472</strain>
    </source>
</reference>
<evidence type="ECO:0000256" key="2">
    <source>
        <dbReference type="SAM" id="SignalP"/>
    </source>
</evidence>
<evidence type="ECO:0000259" key="3">
    <source>
        <dbReference type="Pfam" id="PF15902"/>
    </source>
</evidence>
<dbReference type="Proteomes" id="UP000029507">
    <property type="component" value="Chromosome"/>
</dbReference>
<accession>A0A089LRP5</accession>
<dbReference type="Pfam" id="PF15902">
    <property type="entry name" value="Sortilin-Vps10"/>
    <property type="match status" value="1"/>
</dbReference>
<gene>
    <name evidence="4" type="ORF">PSTEL_15185</name>
</gene>
<name>A0A089LRP5_9BACL</name>
<protein>
    <recommendedName>
        <fullName evidence="3">Sortilin N-terminal domain-containing protein</fullName>
    </recommendedName>
</protein>
<dbReference type="PANTHER" id="PTHR47199">
    <property type="entry name" value="PHOTOSYSTEM II STABILITY/ASSEMBLY FACTOR HCF136, CHLOROPLASTIC"/>
    <property type="match status" value="1"/>
</dbReference>
<dbReference type="Gene3D" id="2.120.10.10">
    <property type="match status" value="1"/>
</dbReference>
<dbReference type="STRING" id="169760.PSTEL_15185"/>
<organism evidence="4 5">
    <name type="scientific">Paenibacillus stellifer</name>
    <dbReference type="NCBI Taxonomy" id="169760"/>
    <lineage>
        <taxon>Bacteria</taxon>
        <taxon>Bacillati</taxon>
        <taxon>Bacillota</taxon>
        <taxon>Bacilli</taxon>
        <taxon>Bacillales</taxon>
        <taxon>Paenibacillaceae</taxon>
        <taxon>Paenibacillus</taxon>
    </lineage>
</organism>
<proteinExistence type="predicted"/>
<dbReference type="KEGG" id="pste:PSTEL_15185"/>
<evidence type="ECO:0000313" key="5">
    <source>
        <dbReference type="Proteomes" id="UP000029507"/>
    </source>
</evidence>
<dbReference type="HOGENOM" id="CLU_660301_0_0_9"/>
<dbReference type="InterPro" id="IPR031778">
    <property type="entry name" value="Sortilin_N"/>
</dbReference>
<dbReference type="SUPFAM" id="SSF110296">
    <property type="entry name" value="Oligoxyloglucan reducing end-specific cellobiohydrolase"/>
    <property type="match status" value="2"/>
</dbReference>
<dbReference type="OrthoDB" id="501835at2"/>
<keyword evidence="5" id="KW-1185">Reference proteome</keyword>
<keyword evidence="2" id="KW-0732">Signal</keyword>
<evidence type="ECO:0000313" key="4">
    <source>
        <dbReference type="EMBL" id="AIQ64226.1"/>
    </source>
</evidence>
<dbReference type="InterPro" id="IPR015943">
    <property type="entry name" value="WD40/YVTN_repeat-like_dom_sf"/>
</dbReference>
<dbReference type="PANTHER" id="PTHR47199:SF2">
    <property type="entry name" value="PHOTOSYSTEM II STABILITY_ASSEMBLY FACTOR HCF136, CHLOROPLASTIC"/>
    <property type="match status" value="1"/>
</dbReference>
<sequence>MPSAGARHKILRTLFILIPAALILASCSSPKPEPSPSPVLPSASPEEGQTITLITPDASNIDSSKTSKYQIQTRLTDFELMSGTEGLAWGVTRNSLRLYMTRDNGKTWSNISPSSTVQFSSNPVYGKDIFFTDPSNGWIIRQSFGMMETVVLRTRDGGATWKVSSLNQGSDIRSIYFVSALKGWLLATWDSEDEHESKALYKTEDGGATWKTVMQNDQYMPNSPHPALPVAGETGGLVFRDFNHGLNILNRSDGPELYHSFDGGAGWRKDTSFSSDIKKLTDYEKINAGTPHFFSFNNGWIPVSAGKKGQDGTFWGGYFTADGGSSWKYVSFNLGIQTGTNADIPPTFLNNTTGWRLIGNLLYRTDDQGKVWKALSTSSVLKSKLAEYPEIVKLQFIDEETGWLLIEKSEDKRSILLQTTDGGLSWHVM</sequence>
<evidence type="ECO:0000256" key="1">
    <source>
        <dbReference type="ARBA" id="ARBA00022737"/>
    </source>
</evidence>
<dbReference type="EMBL" id="CP009286">
    <property type="protein sequence ID" value="AIQ64226.1"/>
    <property type="molecule type" value="Genomic_DNA"/>
</dbReference>
<feature type="chain" id="PRO_5001846641" description="Sortilin N-terminal domain-containing protein" evidence="2">
    <location>
        <begin position="26"/>
        <end position="429"/>
    </location>
</feature>
<dbReference type="RefSeq" id="WP_038696345.1">
    <property type="nucleotide sequence ID" value="NZ_CP009286.1"/>
</dbReference>